<comment type="caution">
    <text evidence="6">The sequence shown here is derived from an EMBL/GenBank/DDBJ whole genome shotgun (WGS) entry which is preliminary data.</text>
</comment>
<evidence type="ECO:0000256" key="4">
    <source>
        <dbReference type="PROSITE-ProRule" id="PRU00335"/>
    </source>
</evidence>
<dbReference type="InterPro" id="IPR009057">
    <property type="entry name" value="Homeodomain-like_sf"/>
</dbReference>
<feature type="DNA-binding region" description="H-T-H motif" evidence="4">
    <location>
        <begin position="39"/>
        <end position="58"/>
    </location>
</feature>
<dbReference type="Gene3D" id="1.10.357.10">
    <property type="entry name" value="Tetracycline Repressor, domain 2"/>
    <property type="match status" value="1"/>
</dbReference>
<dbReference type="InterPro" id="IPR001647">
    <property type="entry name" value="HTH_TetR"/>
</dbReference>
<keyword evidence="1" id="KW-0805">Transcription regulation</keyword>
<accession>A0ABP6QKQ9</accession>
<evidence type="ECO:0000256" key="2">
    <source>
        <dbReference type="ARBA" id="ARBA00023125"/>
    </source>
</evidence>
<keyword evidence="7" id="KW-1185">Reference proteome</keyword>
<evidence type="ECO:0000259" key="5">
    <source>
        <dbReference type="PROSITE" id="PS50977"/>
    </source>
</evidence>
<organism evidence="6 7">
    <name type="scientific">Actinocorallia longicatena</name>
    <dbReference type="NCBI Taxonomy" id="111803"/>
    <lineage>
        <taxon>Bacteria</taxon>
        <taxon>Bacillati</taxon>
        <taxon>Actinomycetota</taxon>
        <taxon>Actinomycetes</taxon>
        <taxon>Streptosporangiales</taxon>
        <taxon>Thermomonosporaceae</taxon>
        <taxon>Actinocorallia</taxon>
    </lineage>
</organism>
<sequence>MSQVIAALPGLPPVPPPALDPYLDAASRCFARFGLGHTSVQDVAKEMGVNRTTVYRQVGTVEQIALLLCARDVNRVLTSLPARLTGALGPEEVVDLVATVIDEAIAHPVLAKMLADERETIGVLFASEIPALLRSTAEIITPLVALTLSSSQIATRDPSVLAEWLVRIACSLVVAPPPTPLRPFLAELLLPALTP</sequence>
<gene>
    <name evidence="6" type="ORF">GCM10010468_74200</name>
</gene>
<reference evidence="7" key="1">
    <citation type="journal article" date="2019" name="Int. J. Syst. Evol. Microbiol.">
        <title>The Global Catalogue of Microorganisms (GCM) 10K type strain sequencing project: providing services to taxonomists for standard genome sequencing and annotation.</title>
        <authorList>
            <consortium name="The Broad Institute Genomics Platform"/>
            <consortium name="The Broad Institute Genome Sequencing Center for Infectious Disease"/>
            <person name="Wu L."/>
            <person name="Ma J."/>
        </authorList>
    </citation>
    <scope>NUCLEOTIDE SEQUENCE [LARGE SCALE GENOMIC DNA]</scope>
    <source>
        <strain evidence="7">JCM 9377</strain>
    </source>
</reference>
<name>A0ABP6QKQ9_9ACTN</name>
<evidence type="ECO:0000256" key="3">
    <source>
        <dbReference type="ARBA" id="ARBA00023163"/>
    </source>
</evidence>
<dbReference type="EMBL" id="BAAAUV010000035">
    <property type="protein sequence ID" value="GAA3238590.1"/>
    <property type="molecule type" value="Genomic_DNA"/>
</dbReference>
<dbReference type="SUPFAM" id="SSF46689">
    <property type="entry name" value="Homeodomain-like"/>
    <property type="match status" value="1"/>
</dbReference>
<proteinExistence type="predicted"/>
<protein>
    <recommendedName>
        <fullName evidence="5">HTH tetR-type domain-containing protein</fullName>
    </recommendedName>
</protein>
<dbReference type="PROSITE" id="PS50977">
    <property type="entry name" value="HTH_TETR_2"/>
    <property type="match status" value="1"/>
</dbReference>
<feature type="domain" description="HTH tetR-type" evidence="5">
    <location>
        <begin position="16"/>
        <end position="76"/>
    </location>
</feature>
<dbReference type="Proteomes" id="UP001501237">
    <property type="component" value="Unassembled WGS sequence"/>
</dbReference>
<evidence type="ECO:0000313" key="6">
    <source>
        <dbReference type="EMBL" id="GAA3238590.1"/>
    </source>
</evidence>
<dbReference type="InterPro" id="IPR050109">
    <property type="entry name" value="HTH-type_TetR-like_transc_reg"/>
</dbReference>
<keyword evidence="3" id="KW-0804">Transcription</keyword>
<dbReference type="Pfam" id="PF00440">
    <property type="entry name" value="TetR_N"/>
    <property type="match status" value="1"/>
</dbReference>
<dbReference type="PANTHER" id="PTHR30055">
    <property type="entry name" value="HTH-TYPE TRANSCRIPTIONAL REGULATOR RUTR"/>
    <property type="match status" value="1"/>
</dbReference>
<keyword evidence="2 4" id="KW-0238">DNA-binding</keyword>
<evidence type="ECO:0000313" key="7">
    <source>
        <dbReference type="Proteomes" id="UP001501237"/>
    </source>
</evidence>
<evidence type="ECO:0000256" key="1">
    <source>
        <dbReference type="ARBA" id="ARBA00023015"/>
    </source>
</evidence>
<dbReference type="PANTHER" id="PTHR30055:SF234">
    <property type="entry name" value="HTH-TYPE TRANSCRIPTIONAL REGULATOR BETI"/>
    <property type="match status" value="1"/>
</dbReference>